<feature type="compositionally biased region" description="Polar residues" evidence="1">
    <location>
        <begin position="361"/>
        <end position="374"/>
    </location>
</feature>
<accession>A0A4R0RCG8</accession>
<feature type="compositionally biased region" description="Basic and acidic residues" evidence="1">
    <location>
        <begin position="375"/>
        <end position="392"/>
    </location>
</feature>
<evidence type="ECO:0000313" key="2">
    <source>
        <dbReference type="EMBL" id="TCD62079.1"/>
    </source>
</evidence>
<feature type="compositionally biased region" description="Low complexity" evidence="1">
    <location>
        <begin position="40"/>
        <end position="54"/>
    </location>
</feature>
<keyword evidence="3" id="KW-1185">Reference proteome</keyword>
<gene>
    <name evidence="2" type="ORF">EIP91_007501</name>
</gene>
<evidence type="ECO:0000313" key="3">
    <source>
        <dbReference type="Proteomes" id="UP000292702"/>
    </source>
</evidence>
<feature type="compositionally biased region" description="Low complexity" evidence="1">
    <location>
        <begin position="395"/>
        <end position="411"/>
    </location>
</feature>
<evidence type="ECO:0000256" key="1">
    <source>
        <dbReference type="SAM" id="MobiDB-lite"/>
    </source>
</evidence>
<dbReference type="OrthoDB" id="3226552at2759"/>
<dbReference type="Proteomes" id="UP000292702">
    <property type="component" value="Unassembled WGS sequence"/>
</dbReference>
<sequence length="470" mass="52059">MEDTHRWSELIPPQTALTFAAMYDPAEGIITFSGGSLLESGSTTSNASSPSKYSQDTYAPRDAYDSQSQVLTIDKLAYALNGTSPNTAAMALDQAAGLPFTFVCEALDEGAASMVLNLDAYGADTWRPPAHLPVRQRPRTIRVGHPIGRLYVVNGPISPDSESSQEDDRDHQEGAGPQIEWNYLRDIGNKLLSAAKTPFDGRRMFPQLRKCVSTENTQQEKQQVEEDEGFFEDACLTAASFYTAPLLVNMNLKSTFSVTTASTSPFVHVSVPSLSPSGEHRSSNSSYSDDSPITPPDETEPNVLAVPARYDFQHEDDADGDGSETWRTPTLDAFEFLEGECPNSPREFRRRLKKMRRYPQPLQTHHTASTSSCSEPREPASPDEVLARHEYNHVSPLSTPTSSPTLRPRPQQLRRQKSFTAKMRKSVVEKLTRLVPTPRDDHHGGGGVDERWVWVEVTHKVTQHVLAVSS</sequence>
<feature type="region of interest" description="Disordered" evidence="1">
    <location>
        <begin position="40"/>
        <end position="59"/>
    </location>
</feature>
<comment type="caution">
    <text evidence="2">The sequence shown here is derived from an EMBL/GenBank/DDBJ whole genome shotgun (WGS) entry which is preliminary data.</text>
</comment>
<name>A0A4R0RCG8_9APHY</name>
<dbReference type="AlphaFoldDB" id="A0A4R0RCG8"/>
<protein>
    <submittedName>
        <fullName evidence="2">Uncharacterized protein</fullName>
    </submittedName>
</protein>
<dbReference type="EMBL" id="RWJN01000404">
    <property type="protein sequence ID" value="TCD62079.1"/>
    <property type="molecule type" value="Genomic_DNA"/>
</dbReference>
<feature type="region of interest" description="Disordered" evidence="1">
    <location>
        <begin position="273"/>
        <end position="302"/>
    </location>
</feature>
<organism evidence="2 3">
    <name type="scientific">Steccherinum ochraceum</name>
    <dbReference type="NCBI Taxonomy" id="92696"/>
    <lineage>
        <taxon>Eukaryota</taxon>
        <taxon>Fungi</taxon>
        <taxon>Dikarya</taxon>
        <taxon>Basidiomycota</taxon>
        <taxon>Agaricomycotina</taxon>
        <taxon>Agaricomycetes</taxon>
        <taxon>Polyporales</taxon>
        <taxon>Steccherinaceae</taxon>
        <taxon>Steccherinum</taxon>
    </lineage>
</organism>
<feature type="region of interest" description="Disordered" evidence="1">
    <location>
        <begin position="154"/>
        <end position="178"/>
    </location>
</feature>
<feature type="region of interest" description="Disordered" evidence="1">
    <location>
        <begin position="356"/>
        <end position="417"/>
    </location>
</feature>
<proteinExistence type="predicted"/>
<reference evidence="2 3" key="1">
    <citation type="submission" date="2018-11" db="EMBL/GenBank/DDBJ databases">
        <title>Genome assembly of Steccherinum ochraceum LE-BIN_3174, the white-rot fungus of the Steccherinaceae family (The Residual Polyporoid clade, Polyporales, Basidiomycota).</title>
        <authorList>
            <person name="Fedorova T.V."/>
            <person name="Glazunova O.A."/>
            <person name="Landesman E.O."/>
            <person name="Moiseenko K.V."/>
            <person name="Psurtseva N.V."/>
            <person name="Savinova O.S."/>
            <person name="Shakhova N.V."/>
            <person name="Tyazhelova T.V."/>
            <person name="Vasina D.V."/>
        </authorList>
    </citation>
    <scope>NUCLEOTIDE SEQUENCE [LARGE SCALE GENOMIC DNA]</scope>
    <source>
        <strain evidence="2 3">LE-BIN_3174</strain>
    </source>
</reference>